<evidence type="ECO:0000313" key="2">
    <source>
        <dbReference type="EMBL" id="MBA8931447.1"/>
    </source>
</evidence>
<organism evidence="2 3">
    <name type="scientific">Kutzneria viridogrisea</name>
    <dbReference type="NCBI Taxonomy" id="47990"/>
    <lineage>
        <taxon>Bacteria</taxon>
        <taxon>Bacillati</taxon>
        <taxon>Actinomycetota</taxon>
        <taxon>Actinomycetes</taxon>
        <taxon>Pseudonocardiales</taxon>
        <taxon>Pseudonocardiaceae</taxon>
        <taxon>Kutzneria</taxon>
    </lineage>
</organism>
<comment type="caution">
    <text evidence="2">The sequence shown here is derived from an EMBL/GenBank/DDBJ whole genome shotgun (WGS) entry which is preliminary data.</text>
</comment>
<name>A0ABR6BXY4_9PSEU</name>
<protein>
    <submittedName>
        <fullName evidence="2">Uncharacterized protein</fullName>
    </submittedName>
</protein>
<reference evidence="2 3" key="1">
    <citation type="submission" date="2020-08" db="EMBL/GenBank/DDBJ databases">
        <title>Genomic Encyclopedia of Archaeal and Bacterial Type Strains, Phase II (KMG-II): from individual species to whole genera.</title>
        <authorList>
            <person name="Goeker M."/>
        </authorList>
    </citation>
    <scope>NUCLEOTIDE SEQUENCE [LARGE SCALE GENOMIC DNA]</scope>
    <source>
        <strain evidence="2 3">DSM 43850</strain>
    </source>
</reference>
<evidence type="ECO:0000256" key="1">
    <source>
        <dbReference type="SAM" id="MobiDB-lite"/>
    </source>
</evidence>
<dbReference type="RefSeq" id="WP_148309836.1">
    <property type="nucleotide sequence ID" value="NZ_BAAABQ010000009.1"/>
</dbReference>
<keyword evidence="3" id="KW-1185">Reference proteome</keyword>
<evidence type="ECO:0000313" key="3">
    <source>
        <dbReference type="Proteomes" id="UP000517916"/>
    </source>
</evidence>
<sequence length="99" mass="10794">MSLPGLVVLLIVLAALERFGLLFRGVTWLPWRRNRTGTPIGGTAFDELHATLYAGKRAELAQRHTQSLLREEDEAGAPPSTKVDLDSGMVSLRLPRAGS</sequence>
<dbReference type="InterPro" id="IPR045684">
    <property type="entry name" value="DUF6191"/>
</dbReference>
<gene>
    <name evidence="2" type="ORF">BC739_008699</name>
</gene>
<dbReference type="Pfam" id="PF19690">
    <property type="entry name" value="DUF6191"/>
    <property type="match status" value="1"/>
</dbReference>
<dbReference type="Proteomes" id="UP000517916">
    <property type="component" value="Unassembled WGS sequence"/>
</dbReference>
<dbReference type="EMBL" id="JACJID010000009">
    <property type="protein sequence ID" value="MBA8931447.1"/>
    <property type="molecule type" value="Genomic_DNA"/>
</dbReference>
<accession>A0ABR6BXY4</accession>
<proteinExistence type="predicted"/>
<feature type="region of interest" description="Disordered" evidence="1">
    <location>
        <begin position="65"/>
        <end position="85"/>
    </location>
</feature>